<feature type="compositionally biased region" description="Low complexity" evidence="1">
    <location>
        <begin position="71"/>
        <end position="86"/>
    </location>
</feature>
<name>A0A5B7IZS1_PORTR</name>
<dbReference type="EMBL" id="VSRR010076392">
    <property type="protein sequence ID" value="MPC88035.1"/>
    <property type="molecule type" value="Genomic_DNA"/>
</dbReference>
<dbReference type="Proteomes" id="UP000324222">
    <property type="component" value="Unassembled WGS sequence"/>
</dbReference>
<feature type="region of interest" description="Disordered" evidence="1">
    <location>
        <begin position="71"/>
        <end position="109"/>
    </location>
</feature>
<reference evidence="2 3" key="1">
    <citation type="submission" date="2019-05" db="EMBL/GenBank/DDBJ databases">
        <title>Another draft genome of Portunus trituberculatus and its Hox gene families provides insights of decapod evolution.</title>
        <authorList>
            <person name="Jeong J.-H."/>
            <person name="Song I."/>
            <person name="Kim S."/>
            <person name="Choi T."/>
            <person name="Kim D."/>
            <person name="Ryu S."/>
            <person name="Kim W."/>
        </authorList>
    </citation>
    <scope>NUCLEOTIDE SEQUENCE [LARGE SCALE GENOMIC DNA]</scope>
    <source>
        <tissue evidence="2">Muscle</tissue>
    </source>
</reference>
<comment type="caution">
    <text evidence="2">The sequence shown here is derived from an EMBL/GenBank/DDBJ whole genome shotgun (WGS) entry which is preliminary data.</text>
</comment>
<feature type="compositionally biased region" description="Basic residues" evidence="1">
    <location>
        <begin position="94"/>
        <end position="103"/>
    </location>
</feature>
<accession>A0A5B7IZS1</accession>
<evidence type="ECO:0000256" key="1">
    <source>
        <dbReference type="SAM" id="MobiDB-lite"/>
    </source>
</evidence>
<evidence type="ECO:0000313" key="3">
    <source>
        <dbReference type="Proteomes" id="UP000324222"/>
    </source>
</evidence>
<proteinExistence type="predicted"/>
<gene>
    <name evidence="2" type="ORF">E2C01_082924</name>
</gene>
<keyword evidence="3" id="KW-1185">Reference proteome</keyword>
<evidence type="ECO:0000313" key="2">
    <source>
        <dbReference type="EMBL" id="MPC88035.1"/>
    </source>
</evidence>
<protein>
    <submittedName>
        <fullName evidence="2">Uncharacterized protein</fullName>
    </submittedName>
</protein>
<dbReference type="AlphaFoldDB" id="A0A5B7IZS1"/>
<organism evidence="2 3">
    <name type="scientific">Portunus trituberculatus</name>
    <name type="common">Swimming crab</name>
    <name type="synonym">Neptunus trituberculatus</name>
    <dbReference type="NCBI Taxonomy" id="210409"/>
    <lineage>
        <taxon>Eukaryota</taxon>
        <taxon>Metazoa</taxon>
        <taxon>Ecdysozoa</taxon>
        <taxon>Arthropoda</taxon>
        <taxon>Crustacea</taxon>
        <taxon>Multicrustacea</taxon>
        <taxon>Malacostraca</taxon>
        <taxon>Eumalacostraca</taxon>
        <taxon>Eucarida</taxon>
        <taxon>Decapoda</taxon>
        <taxon>Pleocyemata</taxon>
        <taxon>Brachyura</taxon>
        <taxon>Eubrachyura</taxon>
        <taxon>Portunoidea</taxon>
        <taxon>Portunidae</taxon>
        <taxon>Portuninae</taxon>
        <taxon>Portunus</taxon>
    </lineage>
</organism>
<sequence length="130" mass="14269">MQWCREAWRGARRGPLPGEVWGGTFLAQAVTTQLPELPLADASLIPSTRDTFPRLHFRAYLTHLLPHWASAPASASNSTSTSTSTPHRSDPKPRHARRKRGKRSSLTIKISEPAAVSLQHIANAATQKEG</sequence>